<feature type="chain" id="PRO_5008016152" evidence="4">
    <location>
        <begin position="29"/>
        <end position="501"/>
    </location>
</feature>
<dbReference type="RefSeq" id="WP_055199731.1">
    <property type="nucleotide sequence ID" value="NZ_BTHH01000002.1"/>
</dbReference>
<dbReference type="Gene3D" id="3.80.10.10">
    <property type="entry name" value="Ribonuclease Inhibitor"/>
    <property type="match status" value="1"/>
</dbReference>
<accession>A0A173YG24</accession>
<dbReference type="CDD" id="cd00063">
    <property type="entry name" value="FN3"/>
    <property type="match status" value="1"/>
</dbReference>
<keyword evidence="1" id="KW-0433">Leucine-rich repeat</keyword>
<dbReference type="PROSITE" id="PS00018">
    <property type="entry name" value="EF_HAND_1"/>
    <property type="match status" value="1"/>
</dbReference>
<evidence type="ECO:0000256" key="2">
    <source>
        <dbReference type="ARBA" id="ARBA00022737"/>
    </source>
</evidence>
<feature type="region of interest" description="Disordered" evidence="3">
    <location>
        <begin position="37"/>
        <end position="61"/>
    </location>
</feature>
<dbReference type="eggNOG" id="COG5492">
    <property type="taxonomic scope" value="Bacteria"/>
</dbReference>
<feature type="signal peptide" evidence="4">
    <location>
        <begin position="1"/>
        <end position="28"/>
    </location>
</feature>
<dbReference type="InterPro" id="IPR018247">
    <property type="entry name" value="EF_Hand_1_Ca_BS"/>
</dbReference>
<dbReference type="eggNOG" id="COG4886">
    <property type="taxonomic scope" value="Bacteria"/>
</dbReference>
<evidence type="ECO:0000313" key="6">
    <source>
        <dbReference type="Proteomes" id="UP000095431"/>
    </source>
</evidence>
<feature type="compositionally biased region" description="Acidic residues" evidence="3">
    <location>
        <begin position="37"/>
        <end position="57"/>
    </location>
</feature>
<keyword evidence="4" id="KW-0732">Signal</keyword>
<dbReference type="AlphaFoldDB" id="A0A173YG24"/>
<sequence>MKNRKLNQLLVAGMISAAMMTSGISVQAADFSDDTSTVEEQSVDAAEEEAPEVEDGSEFQSDAAEASSAVAVSSANFPDAKFRQYILDNIDTDKDKMLSAAEIKAAKTIDVSGLGISNLKGIESFTYATDLFAANNKLTSVNITKNTKVAYLNLSNNSLAGTLDLSKCTNLRVVKYGSNKLTKVVMPSKKYLKNLDFVDASSNKFTTQANAGLNIGDTDYVKSLSEVNASNNAITSFNCAGFQGILDLRNNKITSLKLENSKEGSQVVSLYLDGNSLSKTSSIDFTPEWIAVPQQFSCDAGVSSKVKMLKATASITSATWDQIVVNVGSSTDDASYKLEKKTGNGTYETVKTWDNGDLADAEFGEDYTDNVISTGTAYTYRVTATVQVKDANKNLRSWSNSAEVKATATGTKPAISVKSTKKGVATVSWKAVAGADGYDVYCGSSKKSQKGTVVKGTTKLTANKTKLTSGKTYYFRARAYKMVGSSKVYTGYSTVKSVKVK</sequence>
<dbReference type="InterPro" id="IPR036116">
    <property type="entry name" value="FN3_sf"/>
</dbReference>
<dbReference type="EMBL" id="CYZN01000003">
    <property type="protein sequence ID" value="CUN61955.1"/>
    <property type="molecule type" value="Genomic_DNA"/>
</dbReference>
<dbReference type="InterPro" id="IPR050836">
    <property type="entry name" value="SDS22/Internalin_LRR"/>
</dbReference>
<dbReference type="SUPFAM" id="SSF52058">
    <property type="entry name" value="L domain-like"/>
    <property type="match status" value="1"/>
</dbReference>
<protein>
    <submittedName>
        <fullName evidence="5">Internalin-J</fullName>
    </submittedName>
</protein>
<dbReference type="InterPro" id="IPR032675">
    <property type="entry name" value="LRR_dom_sf"/>
</dbReference>
<dbReference type="PANTHER" id="PTHR46652:SF8">
    <property type="entry name" value="LEUCINE RICH REPEAT CONTAINING 23"/>
    <property type="match status" value="1"/>
</dbReference>
<dbReference type="InterPro" id="IPR003961">
    <property type="entry name" value="FN3_dom"/>
</dbReference>
<dbReference type="PANTHER" id="PTHR46652">
    <property type="entry name" value="LEUCINE-RICH REPEAT AND IQ DOMAIN-CONTAINING PROTEIN 1-RELATED"/>
    <property type="match status" value="1"/>
</dbReference>
<name>A0A173YG24_9FIRM</name>
<keyword evidence="2" id="KW-0677">Repeat</keyword>
<dbReference type="Proteomes" id="UP000095431">
    <property type="component" value="Unassembled WGS sequence"/>
</dbReference>
<dbReference type="SUPFAM" id="SSF49265">
    <property type="entry name" value="Fibronectin type III"/>
    <property type="match status" value="1"/>
</dbReference>
<reference evidence="5 6" key="1">
    <citation type="submission" date="2015-09" db="EMBL/GenBank/DDBJ databases">
        <authorList>
            <consortium name="Pathogen Informatics"/>
        </authorList>
    </citation>
    <scope>NUCLEOTIDE SEQUENCE [LARGE SCALE GENOMIC DNA]</scope>
    <source>
        <strain evidence="5 6">2789STDY5834863</strain>
    </source>
</reference>
<evidence type="ECO:0000256" key="4">
    <source>
        <dbReference type="SAM" id="SignalP"/>
    </source>
</evidence>
<proteinExistence type="predicted"/>
<dbReference type="InterPro" id="IPR013783">
    <property type="entry name" value="Ig-like_fold"/>
</dbReference>
<gene>
    <name evidence="5" type="primary">inlJ_1</name>
    <name evidence="5" type="ORF">ERS852478_00638</name>
</gene>
<organism evidence="5 6">
    <name type="scientific">Blautia wexlerae</name>
    <dbReference type="NCBI Taxonomy" id="418240"/>
    <lineage>
        <taxon>Bacteria</taxon>
        <taxon>Bacillati</taxon>
        <taxon>Bacillota</taxon>
        <taxon>Clostridia</taxon>
        <taxon>Lachnospirales</taxon>
        <taxon>Lachnospiraceae</taxon>
        <taxon>Blautia</taxon>
    </lineage>
</organism>
<dbReference type="Gene3D" id="2.60.40.10">
    <property type="entry name" value="Immunoglobulins"/>
    <property type="match status" value="1"/>
</dbReference>
<evidence type="ECO:0000313" key="5">
    <source>
        <dbReference type="EMBL" id="CUN61955.1"/>
    </source>
</evidence>
<evidence type="ECO:0000256" key="1">
    <source>
        <dbReference type="ARBA" id="ARBA00022614"/>
    </source>
</evidence>
<evidence type="ECO:0000256" key="3">
    <source>
        <dbReference type="SAM" id="MobiDB-lite"/>
    </source>
</evidence>